<dbReference type="AlphaFoldDB" id="A0A3B1CMK5"/>
<proteinExistence type="inferred from homology"/>
<name>A0A3B1CMK5_9ZZZZ</name>
<dbReference type="Gene3D" id="2.30.30.30">
    <property type="match status" value="1"/>
</dbReference>
<gene>
    <name evidence="9" type="ORF">MNBD_NITROSPINAE02-1216</name>
</gene>
<dbReference type="SUPFAM" id="SSF50104">
    <property type="entry name" value="Translation proteins SH3-like domain"/>
    <property type="match status" value="1"/>
</dbReference>
<comment type="similarity">
    <text evidence="3">Belongs to the elongation factor P family.</text>
</comment>
<dbReference type="NCBIfam" id="NF001810">
    <property type="entry name" value="PRK00529.1"/>
    <property type="match status" value="1"/>
</dbReference>
<dbReference type="PIRSF" id="PIRSF005901">
    <property type="entry name" value="EF-P"/>
    <property type="match status" value="1"/>
</dbReference>
<keyword evidence="5 9" id="KW-0251">Elongation factor</keyword>
<dbReference type="Gene3D" id="2.40.50.140">
    <property type="entry name" value="Nucleic acid-binding proteins"/>
    <property type="match status" value="2"/>
</dbReference>
<evidence type="ECO:0000256" key="2">
    <source>
        <dbReference type="ARBA" id="ARBA00004815"/>
    </source>
</evidence>
<comment type="pathway">
    <text evidence="2">Protein biosynthesis; polypeptide chain elongation.</text>
</comment>
<dbReference type="InterPro" id="IPR014722">
    <property type="entry name" value="Rib_uL2_dom2"/>
</dbReference>
<sequence length="189" mass="21269">MAAYINAGSVRVGNRIIYDKQLYRVMAVEHVKPGKGGAYAQMKLRNVIQGNQTDVRLRTEEKIERADLSQVKMEYLYEDPAGYCFMNSESYEQVFLSKDDLGDALDYLTSNTVVQVEYYDGKPIGVEIPRVMELEVTETEPTMKTATVTGSPKPATLETGKVINIPQFVNVGDKIRIDTAEGKYIERVK</sequence>
<evidence type="ECO:0000259" key="7">
    <source>
        <dbReference type="SMART" id="SM00841"/>
    </source>
</evidence>
<evidence type="ECO:0000313" key="9">
    <source>
        <dbReference type="EMBL" id="VAX20125.1"/>
    </source>
</evidence>
<feature type="domain" description="Translation elongation factor P/YeiP central" evidence="8">
    <location>
        <begin position="70"/>
        <end position="124"/>
    </location>
</feature>
<dbReference type="HAMAP" id="MF_00141">
    <property type="entry name" value="EF_P"/>
    <property type="match status" value="1"/>
</dbReference>
<dbReference type="InterPro" id="IPR011768">
    <property type="entry name" value="Transl_elongation_fac_P"/>
</dbReference>
<reference evidence="9" key="1">
    <citation type="submission" date="2018-06" db="EMBL/GenBank/DDBJ databases">
        <authorList>
            <person name="Zhirakovskaya E."/>
        </authorList>
    </citation>
    <scope>NUCLEOTIDE SEQUENCE</scope>
</reference>
<dbReference type="UniPathway" id="UPA00345"/>
<dbReference type="CDD" id="cd05794">
    <property type="entry name" value="S1_EF-P_repeat_2"/>
    <property type="match status" value="1"/>
</dbReference>
<dbReference type="InterPro" id="IPR020599">
    <property type="entry name" value="Transl_elong_fac_P/YeiP"/>
</dbReference>
<comment type="subcellular location">
    <subcellularLocation>
        <location evidence="1">Cytoplasm</location>
    </subcellularLocation>
</comment>
<protein>
    <submittedName>
        <fullName evidence="9">Translation elongation factor P</fullName>
    </submittedName>
</protein>
<dbReference type="InterPro" id="IPR013185">
    <property type="entry name" value="Transl_elong_KOW-like"/>
</dbReference>
<evidence type="ECO:0000259" key="8">
    <source>
        <dbReference type="SMART" id="SM01185"/>
    </source>
</evidence>
<dbReference type="InterPro" id="IPR001059">
    <property type="entry name" value="Transl_elong_P/YeiP_cen"/>
</dbReference>
<evidence type="ECO:0000256" key="3">
    <source>
        <dbReference type="ARBA" id="ARBA00009479"/>
    </source>
</evidence>
<dbReference type="PANTHER" id="PTHR30053">
    <property type="entry name" value="ELONGATION FACTOR P"/>
    <property type="match status" value="1"/>
</dbReference>
<organism evidence="9">
    <name type="scientific">hydrothermal vent metagenome</name>
    <dbReference type="NCBI Taxonomy" id="652676"/>
    <lineage>
        <taxon>unclassified sequences</taxon>
        <taxon>metagenomes</taxon>
        <taxon>ecological metagenomes</taxon>
    </lineage>
</organism>
<dbReference type="InterPro" id="IPR012340">
    <property type="entry name" value="NA-bd_OB-fold"/>
</dbReference>
<dbReference type="EMBL" id="UOGE01000052">
    <property type="protein sequence ID" value="VAX20125.1"/>
    <property type="molecule type" value="Genomic_DNA"/>
</dbReference>
<evidence type="ECO:0000256" key="5">
    <source>
        <dbReference type="ARBA" id="ARBA00022768"/>
    </source>
</evidence>
<feature type="domain" description="Elongation factor P C-terminal" evidence="7">
    <location>
        <begin position="132"/>
        <end position="187"/>
    </location>
</feature>
<dbReference type="GO" id="GO:0043043">
    <property type="term" value="P:peptide biosynthetic process"/>
    <property type="evidence" value="ECO:0007669"/>
    <property type="project" value="InterPro"/>
</dbReference>
<dbReference type="Pfam" id="PF01132">
    <property type="entry name" value="EFP"/>
    <property type="match status" value="1"/>
</dbReference>
<evidence type="ECO:0000256" key="4">
    <source>
        <dbReference type="ARBA" id="ARBA00022490"/>
    </source>
</evidence>
<evidence type="ECO:0000256" key="1">
    <source>
        <dbReference type="ARBA" id="ARBA00004496"/>
    </source>
</evidence>
<dbReference type="SMART" id="SM00841">
    <property type="entry name" value="Elong-fact-P_C"/>
    <property type="match status" value="1"/>
</dbReference>
<dbReference type="FunFam" id="2.30.30.30:FF:000003">
    <property type="entry name" value="Elongation factor P"/>
    <property type="match status" value="1"/>
</dbReference>
<dbReference type="Pfam" id="PF08207">
    <property type="entry name" value="EFP_N"/>
    <property type="match status" value="1"/>
</dbReference>
<keyword evidence="4" id="KW-0963">Cytoplasm</keyword>
<dbReference type="GO" id="GO:0005829">
    <property type="term" value="C:cytosol"/>
    <property type="evidence" value="ECO:0007669"/>
    <property type="project" value="UniProtKB-ARBA"/>
</dbReference>
<dbReference type="SUPFAM" id="SSF50249">
    <property type="entry name" value="Nucleic acid-binding proteins"/>
    <property type="match status" value="2"/>
</dbReference>
<dbReference type="Pfam" id="PF09285">
    <property type="entry name" value="Elong-fact-P_C"/>
    <property type="match status" value="1"/>
</dbReference>
<dbReference type="NCBIfam" id="TIGR00038">
    <property type="entry name" value="efp"/>
    <property type="match status" value="1"/>
</dbReference>
<keyword evidence="6" id="KW-0648">Protein biosynthesis</keyword>
<dbReference type="InterPro" id="IPR015365">
    <property type="entry name" value="Elong-fact-P_C"/>
</dbReference>
<dbReference type="PANTHER" id="PTHR30053:SF14">
    <property type="entry name" value="TRANSLATION ELONGATION FACTOR KOW-LIKE DOMAIN-CONTAINING PROTEIN"/>
    <property type="match status" value="1"/>
</dbReference>
<dbReference type="FunFam" id="2.40.50.140:FF:000009">
    <property type="entry name" value="Elongation factor P"/>
    <property type="match status" value="1"/>
</dbReference>
<dbReference type="FunFam" id="2.40.50.140:FF:000004">
    <property type="entry name" value="Elongation factor P"/>
    <property type="match status" value="1"/>
</dbReference>
<dbReference type="InterPro" id="IPR008991">
    <property type="entry name" value="Translation_prot_SH3-like_sf"/>
</dbReference>
<dbReference type="GO" id="GO:0003746">
    <property type="term" value="F:translation elongation factor activity"/>
    <property type="evidence" value="ECO:0007669"/>
    <property type="project" value="UniProtKB-KW"/>
</dbReference>
<accession>A0A3B1CMK5</accession>
<dbReference type="CDD" id="cd04470">
    <property type="entry name" value="S1_EF-P_repeat_1"/>
    <property type="match status" value="1"/>
</dbReference>
<dbReference type="SMART" id="SM01185">
    <property type="entry name" value="EFP"/>
    <property type="match status" value="1"/>
</dbReference>
<evidence type="ECO:0000256" key="6">
    <source>
        <dbReference type="ARBA" id="ARBA00022917"/>
    </source>
</evidence>